<name>A0A2R4CE05_9BURK</name>
<dbReference type="Proteomes" id="UP000240505">
    <property type="component" value="Chromosome"/>
</dbReference>
<accession>A0A2R4CE05</accession>
<dbReference type="InterPro" id="IPR014710">
    <property type="entry name" value="RmlC-like_jellyroll"/>
</dbReference>
<dbReference type="AlphaFoldDB" id="A0A2R4CE05"/>
<dbReference type="Pfam" id="PF07883">
    <property type="entry name" value="Cupin_2"/>
    <property type="match status" value="1"/>
</dbReference>
<protein>
    <submittedName>
        <fullName evidence="2">Cupin</fullName>
    </submittedName>
</protein>
<feature type="domain" description="Cupin type-2" evidence="1">
    <location>
        <begin position="37"/>
        <end position="90"/>
    </location>
</feature>
<dbReference type="SUPFAM" id="SSF51182">
    <property type="entry name" value="RmlC-like cupins"/>
    <property type="match status" value="1"/>
</dbReference>
<dbReference type="InterPro" id="IPR011051">
    <property type="entry name" value="RmlC_Cupin_sf"/>
</dbReference>
<gene>
    <name evidence="2" type="ORF">C9I28_21135</name>
</gene>
<keyword evidence="3" id="KW-1185">Reference proteome</keyword>
<proteinExistence type="predicted"/>
<reference evidence="2 3" key="1">
    <citation type="submission" date="2018-03" db="EMBL/GenBank/DDBJ databases">
        <title>Massilia armeniaca sp. nov., isolated from desert soil.</title>
        <authorList>
            <person name="Huang H."/>
            <person name="Ren M."/>
        </authorList>
    </citation>
    <scope>NUCLEOTIDE SEQUENCE [LARGE SCALE GENOMIC DNA]</scope>
    <source>
        <strain evidence="2 3">ZMN-3</strain>
    </source>
</reference>
<dbReference type="KEGG" id="masz:C9I28_21135"/>
<evidence type="ECO:0000259" key="1">
    <source>
        <dbReference type="Pfam" id="PF07883"/>
    </source>
</evidence>
<evidence type="ECO:0000313" key="2">
    <source>
        <dbReference type="EMBL" id="AVR97859.1"/>
    </source>
</evidence>
<dbReference type="RefSeq" id="WP_107143199.1">
    <property type="nucleotide sequence ID" value="NZ_CP028324.1"/>
</dbReference>
<dbReference type="InterPro" id="IPR013096">
    <property type="entry name" value="Cupin_2"/>
</dbReference>
<dbReference type="Gene3D" id="2.60.120.10">
    <property type="entry name" value="Jelly Rolls"/>
    <property type="match status" value="1"/>
</dbReference>
<evidence type="ECO:0000313" key="3">
    <source>
        <dbReference type="Proteomes" id="UP000240505"/>
    </source>
</evidence>
<dbReference type="OrthoDB" id="9794183at2"/>
<sequence>MSQTKLKDVADALPTFWKSGIVAQAGNSNIKVLKMDGQSYPAETHDYAEALIVLDGKMFLTVEGEPVEVPAGEMYLMHAGVAHAVAPGSHGTLMIIDPAVV</sequence>
<organism evidence="2 3">
    <name type="scientific">Pseudoduganella armeniaca</name>
    <dbReference type="NCBI Taxonomy" id="2072590"/>
    <lineage>
        <taxon>Bacteria</taxon>
        <taxon>Pseudomonadati</taxon>
        <taxon>Pseudomonadota</taxon>
        <taxon>Betaproteobacteria</taxon>
        <taxon>Burkholderiales</taxon>
        <taxon>Oxalobacteraceae</taxon>
        <taxon>Telluria group</taxon>
        <taxon>Pseudoduganella</taxon>
    </lineage>
</organism>
<dbReference type="EMBL" id="CP028324">
    <property type="protein sequence ID" value="AVR97859.1"/>
    <property type="molecule type" value="Genomic_DNA"/>
</dbReference>